<reference evidence="1" key="1">
    <citation type="submission" date="2020-05" db="EMBL/GenBank/DDBJ databases">
        <authorList>
            <person name="Chiriac C."/>
            <person name="Salcher M."/>
            <person name="Ghai R."/>
            <person name="Kavagutti S V."/>
        </authorList>
    </citation>
    <scope>NUCLEOTIDE SEQUENCE</scope>
</reference>
<dbReference type="Gene3D" id="3.20.20.70">
    <property type="entry name" value="Aldolase class I"/>
    <property type="match status" value="1"/>
</dbReference>
<proteinExistence type="predicted"/>
<protein>
    <submittedName>
        <fullName evidence="1">Unannotated protein</fullName>
    </submittedName>
</protein>
<sequence>MLKGEGPATLIARIVEETEGKLSILNGRGGLELPDNLRAGCSGLVPALDCFETQVKIYNAMKDGDETKAEQLYRDILPAIVFVMQSVDHLICYGKRIVAARMGIEVFDRAPGLLPNQFGLEVVRRFSASLGPYSDVAPTSTGDAIAQ</sequence>
<evidence type="ECO:0000313" key="1">
    <source>
        <dbReference type="EMBL" id="CAB4837432.1"/>
    </source>
</evidence>
<dbReference type="EMBL" id="CAFAHD010000035">
    <property type="protein sequence ID" value="CAB4837432.1"/>
    <property type="molecule type" value="Genomic_DNA"/>
</dbReference>
<gene>
    <name evidence="1" type="ORF">UFOPK3227_00450</name>
</gene>
<organism evidence="1">
    <name type="scientific">freshwater metagenome</name>
    <dbReference type="NCBI Taxonomy" id="449393"/>
    <lineage>
        <taxon>unclassified sequences</taxon>
        <taxon>metagenomes</taxon>
        <taxon>ecological metagenomes</taxon>
    </lineage>
</organism>
<accession>A0A6J7AWX0</accession>
<dbReference type="InterPro" id="IPR013785">
    <property type="entry name" value="Aldolase_TIM"/>
</dbReference>
<dbReference type="AlphaFoldDB" id="A0A6J7AWX0"/>
<dbReference type="SUPFAM" id="SSF51569">
    <property type="entry name" value="Aldolase"/>
    <property type="match status" value="1"/>
</dbReference>
<name>A0A6J7AWX0_9ZZZZ</name>